<feature type="domain" description="DRBM" evidence="3">
    <location>
        <begin position="441"/>
        <end position="509"/>
    </location>
</feature>
<keyword evidence="1" id="KW-0694">RNA-binding</keyword>
<dbReference type="Gene3D" id="1.25.40.10">
    <property type="entry name" value="Tetratricopeptide repeat domain"/>
    <property type="match status" value="1"/>
</dbReference>
<feature type="region of interest" description="Disordered" evidence="2">
    <location>
        <begin position="519"/>
        <end position="542"/>
    </location>
</feature>
<protein>
    <recommendedName>
        <fullName evidence="3">DRBM domain-containing protein</fullName>
    </recommendedName>
</protein>
<evidence type="ECO:0000313" key="4">
    <source>
        <dbReference type="EMBL" id="CAH0474315.1"/>
    </source>
</evidence>
<dbReference type="InterPro" id="IPR050754">
    <property type="entry name" value="FKBP4/5/8-like"/>
</dbReference>
<dbReference type="InterPro" id="IPR014720">
    <property type="entry name" value="dsRBD_dom"/>
</dbReference>
<organism evidence="4 5">
    <name type="scientific">Peronospora belbahrii</name>
    <dbReference type="NCBI Taxonomy" id="622444"/>
    <lineage>
        <taxon>Eukaryota</taxon>
        <taxon>Sar</taxon>
        <taxon>Stramenopiles</taxon>
        <taxon>Oomycota</taxon>
        <taxon>Peronosporomycetes</taxon>
        <taxon>Peronosporales</taxon>
        <taxon>Peronosporaceae</taxon>
        <taxon>Peronospora</taxon>
    </lineage>
</organism>
<proteinExistence type="predicted"/>
<name>A0AAU9KP38_9STRA</name>
<dbReference type="Gene3D" id="3.30.160.20">
    <property type="match status" value="1"/>
</dbReference>
<sequence length="542" mass="61908">MEEMTRLREVLSASDKQTKDFLQPLLSLRGVQDLLLTFIRDSSRSFEDWVWDPQVRQTLLNIRAMEPQVYACRHDVDQVYTRVAEERMATRTQQFLCDDTPSDLLARVNAAQNDGKIKFQKKNYYAAKNAFLKALEALLEHQRSEYYGKTIPVIEWDEMALQMRYVTLCNNIAICGMKLKDYSLINEYTFKALSVDQASTKALYALIKLRAMEHRYTEAKEIVEKALTMYPENAQYLHLKKEIKATEWKEALQQAELAEIRAKQLQTAMAMPKKATLTEEEQELQWKLEMQKRIDETPLPTKEDDTFAASRLNDYFTKTKQRLMVDIRTCHNSNAGEEALFECAIVNGTTGEVLAANVQGASKKFVKNEACKIVIEKLWNDKQAADKLIPEDMAYLERFERAKASGHPLVKEATVPAKIKQTLKSSPQLPTRVSWLERQLPPLSLLNQLTQRGTLQARFDIEDVSPNKGVTEFKCVGYLDGDYVATANAISKKKARTEVAQRMLAAAYEKNLLMVYDGSTDEDENGAHDEKNLDGSEHATAD</sequence>
<comment type="caution">
    <text evidence="4">The sequence shown here is derived from an EMBL/GenBank/DDBJ whole genome shotgun (WGS) entry which is preliminary data.</text>
</comment>
<dbReference type="Proteomes" id="UP001160483">
    <property type="component" value="Unassembled WGS sequence"/>
</dbReference>
<accession>A0AAU9KP38</accession>
<dbReference type="PANTHER" id="PTHR46512">
    <property type="entry name" value="PEPTIDYLPROLYL ISOMERASE"/>
    <property type="match status" value="1"/>
</dbReference>
<evidence type="ECO:0000259" key="3">
    <source>
        <dbReference type="PROSITE" id="PS50137"/>
    </source>
</evidence>
<dbReference type="PROSITE" id="PS50137">
    <property type="entry name" value="DS_RBD"/>
    <property type="match status" value="1"/>
</dbReference>
<feature type="compositionally biased region" description="Basic and acidic residues" evidence="2">
    <location>
        <begin position="525"/>
        <end position="542"/>
    </location>
</feature>
<dbReference type="SMART" id="SM00358">
    <property type="entry name" value="DSRM"/>
    <property type="match status" value="1"/>
</dbReference>
<dbReference type="AlphaFoldDB" id="A0AAU9KP38"/>
<gene>
    <name evidence="4" type="ORF">PBS003_LOCUS1173</name>
</gene>
<evidence type="ECO:0000256" key="1">
    <source>
        <dbReference type="PROSITE-ProRule" id="PRU00266"/>
    </source>
</evidence>
<dbReference type="InterPro" id="IPR011990">
    <property type="entry name" value="TPR-like_helical_dom_sf"/>
</dbReference>
<evidence type="ECO:0000256" key="2">
    <source>
        <dbReference type="SAM" id="MobiDB-lite"/>
    </source>
</evidence>
<dbReference type="EMBL" id="CAKKTJ010000104">
    <property type="protein sequence ID" value="CAH0474315.1"/>
    <property type="molecule type" value="Genomic_DNA"/>
</dbReference>
<evidence type="ECO:0000313" key="5">
    <source>
        <dbReference type="Proteomes" id="UP001160483"/>
    </source>
</evidence>
<reference evidence="4" key="1">
    <citation type="submission" date="2021-11" db="EMBL/GenBank/DDBJ databases">
        <authorList>
            <person name="Islam A."/>
            <person name="Islam S."/>
            <person name="Flora M.S."/>
            <person name="Rahman M."/>
            <person name="Ziaur R.M."/>
            <person name="Epstein J.H."/>
            <person name="Hassan M."/>
            <person name="Klassen M."/>
            <person name="Woodard K."/>
            <person name="Webb A."/>
            <person name="Webby R.J."/>
            <person name="El Zowalaty M.E."/>
        </authorList>
    </citation>
    <scope>NUCLEOTIDE SEQUENCE</scope>
    <source>
        <strain evidence="4">Pbs3</strain>
    </source>
</reference>
<dbReference type="GO" id="GO:0003723">
    <property type="term" value="F:RNA binding"/>
    <property type="evidence" value="ECO:0007669"/>
    <property type="project" value="UniProtKB-UniRule"/>
</dbReference>
<dbReference type="SUPFAM" id="SSF48452">
    <property type="entry name" value="TPR-like"/>
    <property type="match status" value="1"/>
</dbReference>
<dbReference type="SUPFAM" id="SSF54768">
    <property type="entry name" value="dsRNA-binding domain-like"/>
    <property type="match status" value="1"/>
</dbReference>